<keyword evidence="1" id="KW-0285">Flavoprotein</keyword>
<dbReference type="EMBL" id="FNPK01000015">
    <property type="protein sequence ID" value="SDY57610.1"/>
    <property type="molecule type" value="Genomic_DNA"/>
</dbReference>
<dbReference type="PANTHER" id="PTHR19384">
    <property type="entry name" value="NITRIC OXIDE SYNTHASE-RELATED"/>
    <property type="match status" value="1"/>
</dbReference>
<evidence type="ECO:0000256" key="5">
    <source>
        <dbReference type="SAM" id="Phobius"/>
    </source>
</evidence>
<dbReference type="GO" id="GO:0003958">
    <property type="term" value="F:NADPH-hemoprotein reductase activity"/>
    <property type="evidence" value="ECO:0007669"/>
    <property type="project" value="UniProtKB-EC"/>
</dbReference>
<evidence type="ECO:0000256" key="2">
    <source>
        <dbReference type="ARBA" id="ARBA00022643"/>
    </source>
</evidence>
<feature type="transmembrane region" description="Helical" evidence="5">
    <location>
        <begin position="6"/>
        <end position="28"/>
    </location>
</feature>
<dbReference type="AlphaFoldDB" id="A0A1H3KZT9"/>
<keyword evidence="5" id="KW-1133">Transmembrane helix</keyword>
<dbReference type="PRINTS" id="PR00369">
    <property type="entry name" value="FLAVODOXIN"/>
</dbReference>
<reference evidence="9" key="1">
    <citation type="submission" date="2016-10" db="EMBL/GenBank/DDBJ databases">
        <authorList>
            <person name="Varghese N."/>
            <person name="Submissions S."/>
        </authorList>
    </citation>
    <scope>NUCLEOTIDE SEQUENCE [LARGE SCALE GENOMIC DNA]</scope>
    <source>
        <strain evidence="9">ANC 5109</strain>
    </source>
</reference>
<accession>A0A1H3KZT9</accession>
<keyword evidence="9" id="KW-1185">Reference proteome</keyword>
<evidence type="ECO:0000256" key="4">
    <source>
        <dbReference type="ARBA" id="ARBA00023797"/>
    </source>
</evidence>
<dbReference type="RefSeq" id="WP_092691011.1">
    <property type="nucleotide sequence ID" value="NZ_FNPK01000015.1"/>
</dbReference>
<feature type="domain" description="Flavodoxin-like" evidence="6">
    <location>
        <begin position="48"/>
        <end position="186"/>
    </location>
</feature>
<dbReference type="GO" id="GO:0005829">
    <property type="term" value="C:cytosol"/>
    <property type="evidence" value="ECO:0007669"/>
    <property type="project" value="TreeGrafter"/>
</dbReference>
<organism evidence="8 9">
    <name type="scientific">Acinetobacter kyonggiensis</name>
    <dbReference type="NCBI Taxonomy" id="595670"/>
    <lineage>
        <taxon>Bacteria</taxon>
        <taxon>Pseudomonadati</taxon>
        <taxon>Pseudomonadota</taxon>
        <taxon>Gammaproteobacteria</taxon>
        <taxon>Moraxellales</taxon>
        <taxon>Moraxellaceae</taxon>
        <taxon>Acinetobacter</taxon>
    </lineage>
</organism>
<dbReference type="Gene3D" id="3.40.50.80">
    <property type="entry name" value="Nucleotide-binding domain of ferredoxin-NADP reductase (FNR) module"/>
    <property type="match status" value="1"/>
</dbReference>
<keyword evidence="3" id="KW-0249">Electron transport</keyword>
<dbReference type="GO" id="GO:0010181">
    <property type="term" value="F:FMN binding"/>
    <property type="evidence" value="ECO:0007669"/>
    <property type="project" value="InterPro"/>
</dbReference>
<dbReference type="PROSITE" id="PS51384">
    <property type="entry name" value="FAD_FR"/>
    <property type="match status" value="1"/>
</dbReference>
<dbReference type="Gene3D" id="3.40.50.360">
    <property type="match status" value="1"/>
</dbReference>
<dbReference type="SUPFAM" id="SSF52343">
    <property type="entry name" value="Ferredoxin reductase-like, C-terminal NADP-linked domain"/>
    <property type="match status" value="1"/>
</dbReference>
<dbReference type="Proteomes" id="UP000199035">
    <property type="component" value="Unassembled WGS sequence"/>
</dbReference>
<dbReference type="SUPFAM" id="SSF52218">
    <property type="entry name" value="Flavoproteins"/>
    <property type="match status" value="1"/>
</dbReference>
<dbReference type="InterPro" id="IPR001433">
    <property type="entry name" value="OxRdtase_FAD/NAD-bd"/>
</dbReference>
<dbReference type="STRING" id="595670.SAMN05421643_11516"/>
<dbReference type="InterPro" id="IPR008254">
    <property type="entry name" value="Flavodoxin/NO_synth"/>
</dbReference>
<dbReference type="InterPro" id="IPR029039">
    <property type="entry name" value="Flavoprotein-like_sf"/>
</dbReference>
<dbReference type="InterPro" id="IPR001709">
    <property type="entry name" value="Flavoprot_Pyr_Nucl_cyt_Rdtase"/>
</dbReference>
<evidence type="ECO:0000313" key="9">
    <source>
        <dbReference type="Proteomes" id="UP000199035"/>
    </source>
</evidence>
<dbReference type="PANTHER" id="PTHR19384:SF17">
    <property type="entry name" value="NADPH--CYTOCHROME P450 REDUCTASE"/>
    <property type="match status" value="1"/>
</dbReference>
<dbReference type="PROSITE" id="PS50902">
    <property type="entry name" value="FLAVODOXIN_LIKE"/>
    <property type="match status" value="1"/>
</dbReference>
<evidence type="ECO:0000259" key="7">
    <source>
        <dbReference type="PROSITE" id="PS51384"/>
    </source>
</evidence>
<dbReference type="EC" id="1.6.2.4" evidence="4"/>
<proteinExistence type="predicted"/>
<keyword evidence="2" id="KW-0288">FMN</keyword>
<dbReference type="GO" id="GO:0050660">
    <property type="term" value="F:flavin adenine dinucleotide binding"/>
    <property type="evidence" value="ECO:0007669"/>
    <property type="project" value="TreeGrafter"/>
</dbReference>
<feature type="domain" description="FAD-binding FR-type" evidence="7">
    <location>
        <begin position="200"/>
        <end position="357"/>
    </location>
</feature>
<dbReference type="SUPFAM" id="SSF63380">
    <property type="entry name" value="Riboflavin synthase domain-like"/>
    <property type="match status" value="1"/>
</dbReference>
<dbReference type="InterPro" id="IPR001094">
    <property type="entry name" value="Flavdoxin-like"/>
</dbReference>
<dbReference type="InterPro" id="IPR017927">
    <property type="entry name" value="FAD-bd_FR_type"/>
</dbReference>
<keyword evidence="5" id="KW-0812">Transmembrane</keyword>
<protein>
    <recommendedName>
        <fullName evidence="4">NADPH--hemoprotein reductase</fullName>
        <ecNumber evidence="4">1.6.2.4</ecNumber>
    </recommendedName>
</protein>
<keyword evidence="3" id="KW-0813">Transport</keyword>
<dbReference type="InterPro" id="IPR039261">
    <property type="entry name" value="FNR_nucleotide-bd"/>
</dbReference>
<dbReference type="CDD" id="cd06200">
    <property type="entry name" value="SiR_like1"/>
    <property type="match status" value="1"/>
</dbReference>
<dbReference type="PRINTS" id="PR00371">
    <property type="entry name" value="FPNCR"/>
</dbReference>
<evidence type="ECO:0000259" key="6">
    <source>
        <dbReference type="PROSITE" id="PS50902"/>
    </source>
</evidence>
<keyword evidence="5" id="KW-0472">Membrane</keyword>
<dbReference type="Pfam" id="PF00258">
    <property type="entry name" value="Flavodoxin_1"/>
    <property type="match status" value="1"/>
</dbReference>
<dbReference type="Pfam" id="PF00175">
    <property type="entry name" value="NAD_binding_1"/>
    <property type="match status" value="1"/>
</dbReference>
<name>A0A1H3KZT9_9GAMM</name>
<sequence>MTYSVAVVLIALVSLLVLYVVIIAYLILSNRLNNRKQKRLATFNQNDYLIVFASQSGQAENIAQQTAQQLHAAGQKVSLVDMQYLTVEQLCQAQKVLWCVSTYGEGDAPDTAQFAIKHIFQHANLDLSHQSYAILALGDKRYSHFCRFGQVLDQHLQQSHAQALFEMVCIDHLKQADLDCWLKQLEQLSAQKLSRIAQQNDWTSLILKNRTCLNSGSQGNPIYQIQLSYDDALSWSSGDILEIQCGNSLKEIQCFLAAQQQTVNENSVAILQFKDLRQLPEQRPNESFQDWILAFDDLAIREYSIASIPEQKILELVVRQEKTVTGLGLGSGWLTEHAVLGQIITAKIRSNPSFHLKASKQPLILVGNGTGIAGLVAHLAQQQQYGNRQNWLIFGERQQQFDHLYKQQIGLWQEQGFLPDVDYAFSRDQTEKVYVQHILQQKSEQLVNWIEAGAAIYVCGSLKGMAQEVEKTLINILDAEQLEQLKKNKRYQRDIY</sequence>
<evidence type="ECO:0000256" key="1">
    <source>
        <dbReference type="ARBA" id="ARBA00022630"/>
    </source>
</evidence>
<evidence type="ECO:0000256" key="3">
    <source>
        <dbReference type="ARBA" id="ARBA00022982"/>
    </source>
</evidence>
<gene>
    <name evidence="8" type="ORF">SAMN05421643_11516</name>
</gene>
<dbReference type="InterPro" id="IPR017938">
    <property type="entry name" value="Riboflavin_synthase-like_b-brl"/>
</dbReference>
<evidence type="ECO:0000313" key="8">
    <source>
        <dbReference type="EMBL" id="SDY57610.1"/>
    </source>
</evidence>